<accession>A0A3A9JG07</accession>
<dbReference type="Gene3D" id="3.40.50.740">
    <property type="match status" value="1"/>
</dbReference>
<dbReference type="InterPro" id="IPR009010">
    <property type="entry name" value="Asp_de-COase-like_dom_sf"/>
</dbReference>
<dbReference type="CDD" id="cd02793">
    <property type="entry name" value="MopB_CT_DMSOR-BSOR-TMAOR"/>
    <property type="match status" value="1"/>
</dbReference>
<evidence type="ECO:0000256" key="6">
    <source>
        <dbReference type="ARBA" id="ARBA00023002"/>
    </source>
</evidence>
<dbReference type="Pfam" id="PF00384">
    <property type="entry name" value="Molybdopterin"/>
    <property type="match status" value="1"/>
</dbReference>
<evidence type="ECO:0000256" key="3">
    <source>
        <dbReference type="ARBA" id="ARBA00022505"/>
    </source>
</evidence>
<feature type="region of interest" description="Disordered" evidence="7">
    <location>
        <begin position="567"/>
        <end position="594"/>
    </location>
</feature>
<comment type="cofactor">
    <cofactor evidence="1">
        <name>Mo-bis(molybdopterin guanine dinucleotide)</name>
        <dbReference type="ChEBI" id="CHEBI:60539"/>
    </cofactor>
</comment>
<dbReference type="InterPro" id="IPR006656">
    <property type="entry name" value="Mopterin_OxRdtase"/>
</dbReference>
<keyword evidence="4" id="KW-0479">Metal-binding</keyword>
<evidence type="ECO:0000256" key="4">
    <source>
        <dbReference type="ARBA" id="ARBA00022723"/>
    </source>
</evidence>
<feature type="compositionally biased region" description="Basic and acidic residues" evidence="7">
    <location>
        <begin position="575"/>
        <end position="584"/>
    </location>
</feature>
<dbReference type="EMBL" id="RFLX01000010">
    <property type="protein sequence ID" value="RMI20758.1"/>
    <property type="molecule type" value="Genomic_DNA"/>
</dbReference>
<reference evidence="11 14" key="1">
    <citation type="submission" date="2018-09" db="EMBL/GenBank/DDBJ databases">
        <title>Roseomonas sp. nov., isolated from feces of Tibetan antelopes in the Qinghai-Tibet plateau, China.</title>
        <authorList>
            <person name="Tian Z."/>
        </authorList>
    </citation>
    <scope>NUCLEOTIDE SEQUENCE [LARGE SCALE GENOMIC DNA]</scope>
    <source>
        <strain evidence="12 13">Z23</strain>
        <strain evidence="11 14">Z24</strain>
    </source>
</reference>
<dbReference type="PROSITE" id="PS00932">
    <property type="entry name" value="MOLYBDOPTERIN_PROK_3"/>
    <property type="match status" value="1"/>
</dbReference>
<dbReference type="InterPro" id="IPR006655">
    <property type="entry name" value="Mopterin_OxRdtase_prok_CS"/>
</dbReference>
<protein>
    <submittedName>
        <fullName evidence="11">Asp-tRNA(Asn)/Glu-tRNA(Gln) amidotransferase GatCAB subunit C</fullName>
    </submittedName>
</protein>
<keyword evidence="5" id="KW-0574">Periplasm</keyword>
<dbReference type="OrthoDB" id="9759518at2"/>
<keyword evidence="13" id="KW-1185">Reference proteome</keyword>
<dbReference type="GO" id="GO:0043546">
    <property type="term" value="F:molybdopterin cofactor binding"/>
    <property type="evidence" value="ECO:0007669"/>
    <property type="project" value="InterPro"/>
</dbReference>
<evidence type="ECO:0000259" key="8">
    <source>
        <dbReference type="Pfam" id="PF00384"/>
    </source>
</evidence>
<dbReference type="Pfam" id="PF18364">
    <property type="entry name" value="Molybdopterin_N"/>
    <property type="match status" value="1"/>
</dbReference>
<dbReference type="InterPro" id="IPR041460">
    <property type="entry name" value="Molybdopterin_N"/>
</dbReference>
<evidence type="ECO:0000259" key="9">
    <source>
        <dbReference type="Pfam" id="PF01568"/>
    </source>
</evidence>
<dbReference type="AlphaFoldDB" id="A0A3A9JG07"/>
<gene>
    <name evidence="11" type="ORF">D6Z83_03660</name>
    <name evidence="12" type="ORF">EBE87_14995</name>
</gene>
<dbReference type="EMBL" id="RAQU01000014">
    <property type="protein sequence ID" value="RKK05512.1"/>
    <property type="molecule type" value="Genomic_DNA"/>
</dbReference>
<dbReference type="GO" id="GO:0030151">
    <property type="term" value="F:molybdenum ion binding"/>
    <property type="evidence" value="ECO:0007669"/>
    <property type="project" value="TreeGrafter"/>
</dbReference>
<evidence type="ECO:0000256" key="2">
    <source>
        <dbReference type="ARBA" id="ARBA00010312"/>
    </source>
</evidence>
<dbReference type="PANTHER" id="PTHR43742:SF10">
    <property type="entry name" value="TRIMETHYLAMINE-N-OXIDE REDUCTASE 2"/>
    <property type="match status" value="1"/>
</dbReference>
<dbReference type="InParanoid" id="A0A3A9JG07"/>
<keyword evidence="11" id="KW-0808">Transferase</keyword>
<dbReference type="GO" id="GO:0016740">
    <property type="term" value="F:transferase activity"/>
    <property type="evidence" value="ECO:0007669"/>
    <property type="project" value="UniProtKB-KW"/>
</dbReference>
<dbReference type="GO" id="GO:0009055">
    <property type="term" value="F:electron transfer activity"/>
    <property type="evidence" value="ECO:0007669"/>
    <property type="project" value="TreeGrafter"/>
</dbReference>
<dbReference type="RefSeq" id="WP_120636979.1">
    <property type="nucleotide sequence ID" value="NZ_RAQU01000014.1"/>
</dbReference>
<dbReference type="GO" id="GO:0016491">
    <property type="term" value="F:oxidoreductase activity"/>
    <property type="evidence" value="ECO:0007669"/>
    <property type="project" value="UniProtKB-KW"/>
</dbReference>
<dbReference type="GO" id="GO:0009061">
    <property type="term" value="P:anaerobic respiration"/>
    <property type="evidence" value="ECO:0007669"/>
    <property type="project" value="TreeGrafter"/>
</dbReference>
<dbReference type="InterPro" id="IPR041954">
    <property type="entry name" value="CT_DMSOR/BSOR/TMAOR"/>
</dbReference>
<dbReference type="FunCoup" id="A0A3A9JG07">
    <property type="interactions" value="94"/>
</dbReference>
<evidence type="ECO:0000256" key="7">
    <source>
        <dbReference type="SAM" id="MobiDB-lite"/>
    </source>
</evidence>
<evidence type="ECO:0000313" key="14">
    <source>
        <dbReference type="Proteomes" id="UP000278036"/>
    </source>
</evidence>
<dbReference type="Pfam" id="PF01568">
    <property type="entry name" value="Molydop_binding"/>
    <property type="match status" value="1"/>
</dbReference>
<keyword evidence="6" id="KW-0560">Oxidoreductase</keyword>
<evidence type="ECO:0000313" key="12">
    <source>
        <dbReference type="EMBL" id="RMI20758.1"/>
    </source>
</evidence>
<feature type="domain" description="Molybdopterin oxidoreductase N-terminal" evidence="10">
    <location>
        <begin position="18"/>
        <end position="57"/>
    </location>
</feature>
<dbReference type="Proteomes" id="UP000278036">
    <property type="component" value="Unassembled WGS sequence"/>
</dbReference>
<evidence type="ECO:0000259" key="10">
    <source>
        <dbReference type="Pfam" id="PF18364"/>
    </source>
</evidence>
<organism evidence="11 14">
    <name type="scientific">Teichococcus wenyumeiae</name>
    <dbReference type="NCBI Taxonomy" id="2478470"/>
    <lineage>
        <taxon>Bacteria</taxon>
        <taxon>Pseudomonadati</taxon>
        <taxon>Pseudomonadota</taxon>
        <taxon>Alphaproteobacteria</taxon>
        <taxon>Acetobacterales</taxon>
        <taxon>Roseomonadaceae</taxon>
        <taxon>Roseomonas</taxon>
    </lineage>
</organism>
<proteinExistence type="inferred from homology"/>
<dbReference type="CDD" id="cd02769">
    <property type="entry name" value="MopB_DMSOR-BSOR-TMAOR"/>
    <property type="match status" value="1"/>
</dbReference>
<dbReference type="SUPFAM" id="SSF50692">
    <property type="entry name" value="ADC-like"/>
    <property type="match status" value="1"/>
</dbReference>
<evidence type="ECO:0000313" key="11">
    <source>
        <dbReference type="EMBL" id="RKK05512.1"/>
    </source>
</evidence>
<evidence type="ECO:0000256" key="5">
    <source>
        <dbReference type="ARBA" id="ARBA00022764"/>
    </source>
</evidence>
<dbReference type="PANTHER" id="PTHR43742">
    <property type="entry name" value="TRIMETHYLAMINE-N-OXIDE REDUCTASE"/>
    <property type="match status" value="1"/>
</dbReference>
<feature type="domain" description="Molybdopterin dinucleotide-binding" evidence="9">
    <location>
        <begin position="633"/>
        <end position="744"/>
    </location>
</feature>
<dbReference type="InterPro" id="IPR006657">
    <property type="entry name" value="MoPterin_dinucl-bd_dom"/>
</dbReference>
<feature type="domain" description="Molybdopterin oxidoreductase" evidence="8">
    <location>
        <begin position="61"/>
        <end position="518"/>
    </location>
</feature>
<keyword evidence="3" id="KW-0500">Molybdenum</keyword>
<evidence type="ECO:0000256" key="1">
    <source>
        <dbReference type="ARBA" id="ARBA00001942"/>
    </source>
</evidence>
<dbReference type="Proteomes" id="UP000274097">
    <property type="component" value="Unassembled WGS sequence"/>
</dbReference>
<dbReference type="Gene3D" id="3.90.55.10">
    <property type="entry name" value="Dimethylsulfoxide Reductase, domain 3"/>
    <property type="match status" value="1"/>
</dbReference>
<dbReference type="GO" id="GO:0030288">
    <property type="term" value="C:outer membrane-bounded periplasmic space"/>
    <property type="evidence" value="ECO:0007669"/>
    <property type="project" value="TreeGrafter"/>
</dbReference>
<evidence type="ECO:0000313" key="13">
    <source>
        <dbReference type="Proteomes" id="UP000274097"/>
    </source>
</evidence>
<sequence length="782" mass="85029">MTDKAANTRGAEAEYRPHTSHWGVFDARWQDGTLEVRPYAGDPDPNGIIDNFPAALRHQARIAQPMVRRGWLERGPGPDDRRGRDEFVPMSWDAVLDLLGGELRRVRDTHGPGAVFGGSYGWASAGRFHHAQSQVHRFLNMAMGGYVRSVNSYSSGASSVLVPHILGNYEELTKNNVSWEQIAEHTDIVLAFGGMALKNSMVAGGSVSQHVERGCMARAKARGCDFVLVGPLRSDLPEEAGAEWISNIPGTDTALMLALMHTLVTEGLHDRVYLDRFTAGWPVFERYLLGEADGQPKTAAWAAPITGVPAEEIVALARRLHGKRALIVVAHSLQRAEHGEQPVWAGAALAAALGQIGLPGGGYGYALGAIAYYGRRANAVPLPTLAQGRNRVTDFIPVARIADMLLNPGGPYRYNGQTRAYPDIKLVYWAGGNPFHHHQDLNRLRHAFAQVDTLVVHELAWTATARHADIVLPCTMTLEREDIGANSHDPLMVAMHKLAEPFGEARDDYDIFAGLAERLGAGEVFTEGRTSRQWLEHLYERTRTALAEKGLPAPDFNTFWQLGRLELPQAPDDGGEQRRFRNDPEGQPLPTPSGKIEIFSETIASYAEPDCPGHATWLAPQHVPTPEAPLFVVANQPATRLHSQLDFGGHSAGAKRRGREVASLHPDDAAARGIADGDIIRIFNERGACLAAARVTEDVRPGVIQLPTGAWYDPVDPEEEKPLCVHGNPNVLTRDVGTSGLAQGCTGQLTVAEVELFTGNLPPVRAFEPPVPARAEAEPAGN</sequence>
<dbReference type="Gene3D" id="3.40.228.10">
    <property type="entry name" value="Dimethylsulfoxide Reductase, domain 2"/>
    <property type="match status" value="1"/>
</dbReference>
<name>A0A3A9JG07_9PROT</name>
<comment type="caution">
    <text evidence="11">The sequence shown here is derived from an EMBL/GenBank/DDBJ whole genome shotgun (WGS) entry which is preliminary data.</text>
</comment>
<comment type="similarity">
    <text evidence="2">Belongs to the prokaryotic molybdopterin-containing oxidoreductase family.</text>
</comment>
<dbReference type="SUPFAM" id="SSF53706">
    <property type="entry name" value="Formate dehydrogenase/DMSO reductase, domains 1-3"/>
    <property type="match status" value="1"/>
</dbReference>
<dbReference type="InterPro" id="IPR050612">
    <property type="entry name" value="Prok_Mopterin_Oxidored"/>
</dbReference>
<dbReference type="Gene3D" id="2.40.40.20">
    <property type="match status" value="1"/>
</dbReference>